<feature type="domain" description="Helicase ATP-binding" evidence="1">
    <location>
        <begin position="46"/>
        <end position="312"/>
    </location>
</feature>
<dbReference type="AlphaFoldDB" id="A0A845GIL4"/>
<dbReference type="Proteomes" id="UP000447355">
    <property type="component" value="Unassembled WGS sequence"/>
</dbReference>
<comment type="caution">
    <text evidence="2">The sequence shown here is derived from an EMBL/GenBank/DDBJ whole genome shotgun (WGS) entry which is preliminary data.</text>
</comment>
<name>A0A845GIL4_9BURK</name>
<dbReference type="SMART" id="SM00491">
    <property type="entry name" value="HELICc2"/>
    <property type="match status" value="1"/>
</dbReference>
<dbReference type="InterPro" id="IPR006555">
    <property type="entry name" value="ATP-dep_Helicase_C"/>
</dbReference>
<keyword evidence="2" id="KW-0347">Helicase</keyword>
<reference evidence="2" key="1">
    <citation type="submission" date="2019-12" db="EMBL/GenBank/DDBJ databases">
        <title>Novel species isolated from a subtropical stream in China.</title>
        <authorList>
            <person name="Lu H."/>
        </authorList>
    </citation>
    <scope>NUCLEOTIDE SEQUENCE [LARGE SCALE GENOMIC DNA]</scope>
    <source>
        <strain evidence="2">FT81W</strain>
    </source>
</reference>
<dbReference type="InterPro" id="IPR027417">
    <property type="entry name" value="P-loop_NTPase"/>
</dbReference>
<dbReference type="GO" id="GO:0006139">
    <property type="term" value="P:nucleobase-containing compound metabolic process"/>
    <property type="evidence" value="ECO:0007669"/>
    <property type="project" value="InterPro"/>
</dbReference>
<dbReference type="GO" id="GO:0003676">
    <property type="term" value="F:nucleic acid binding"/>
    <property type="evidence" value="ECO:0007669"/>
    <property type="project" value="InterPro"/>
</dbReference>
<dbReference type="SUPFAM" id="SSF52540">
    <property type="entry name" value="P-loop containing nucleoside triphosphate hydrolases"/>
    <property type="match status" value="2"/>
</dbReference>
<dbReference type="Gene3D" id="3.40.50.300">
    <property type="entry name" value="P-loop containing nucleotide triphosphate hydrolases"/>
    <property type="match status" value="2"/>
</dbReference>
<accession>A0A845GIL4</accession>
<organism evidence="2 3">
    <name type="scientific">Duganella vulcania</name>
    <dbReference type="NCBI Taxonomy" id="2692166"/>
    <lineage>
        <taxon>Bacteria</taxon>
        <taxon>Pseudomonadati</taxon>
        <taxon>Pseudomonadota</taxon>
        <taxon>Betaproteobacteria</taxon>
        <taxon>Burkholderiales</taxon>
        <taxon>Oxalobacteraceae</taxon>
        <taxon>Telluria group</taxon>
        <taxon>Duganella</taxon>
    </lineage>
</organism>
<dbReference type="GO" id="GO:0005524">
    <property type="term" value="F:ATP binding"/>
    <property type="evidence" value="ECO:0007669"/>
    <property type="project" value="InterPro"/>
</dbReference>
<dbReference type="GO" id="GO:0016818">
    <property type="term" value="F:hydrolase activity, acting on acid anhydrides, in phosphorus-containing anhydrides"/>
    <property type="evidence" value="ECO:0007669"/>
    <property type="project" value="InterPro"/>
</dbReference>
<keyword evidence="2" id="KW-0547">Nucleotide-binding</keyword>
<dbReference type="InterPro" id="IPR011545">
    <property type="entry name" value="DEAD/DEAH_box_helicase_dom"/>
</dbReference>
<gene>
    <name evidence="2" type="ORF">GTP90_01385</name>
</gene>
<dbReference type="EMBL" id="WWCX01000001">
    <property type="protein sequence ID" value="MYM92509.1"/>
    <property type="molecule type" value="Genomic_DNA"/>
</dbReference>
<dbReference type="GO" id="GO:0004386">
    <property type="term" value="F:helicase activity"/>
    <property type="evidence" value="ECO:0007669"/>
    <property type="project" value="UniProtKB-KW"/>
</dbReference>
<evidence type="ECO:0000313" key="3">
    <source>
        <dbReference type="Proteomes" id="UP000447355"/>
    </source>
</evidence>
<keyword evidence="2" id="KW-0067">ATP-binding</keyword>
<dbReference type="InterPro" id="IPR014001">
    <property type="entry name" value="Helicase_ATP-bd"/>
</dbReference>
<sequence length="836" mass="92269">MVDLNALRAAKAKPLPIDPHEILRRLPKPAGFNDLYSSQAEVLKQWYDNRNVKDTIVKLHTGGGKTLVGLLMAQSTLNELKLPVLYLAPTTQLVEQTLERAAQFGIPAVQYETGGGPLHEDFANAKAIMVGTYKALFHGRSKFGVQGSANPVMAGAIILDDAHSSFPLVRDSFTLDISSRHDTERYREMCDLFRQAFRDAGKSGTFDDIVAGRETAVLEVPYPAWRERIQAVEQLLRRSLDAYTYQWPLVRDRLLMCHAFVSSTNFSITPILPFPNAFPTFADCPRRIYMSATIADDSDLIRTFAADLQLVKKPLRSRSLAGISERLILCPEIMPFKMNTRIAVEELARSLSSSRKGVVFLAPSGKIAEEWKSVATVAEKPADVQQIVRSLQEGSTFGPFALANRYDGIDLPGDACRLLVLSGLPTGTSEFEKYRAAAVYGGASFNRMLAQRIEQGIGRGARGAGDHCVVLIVGTALSAWIGKDANFAFLTSATQAQLTIGIDISKAVTTREEFFQTAMRCIDREPVWQQYHAEMLAELVEEIDADESHLELAALERKSIDLWASGNHEKAISRLLKASELPSLDEQTRGWVLQLAARVADDWGNAERSEELQRSAYAANANMLRPKKVEASRLLPLPGIQTHSIVASFRAYRFRRAYLSQFEDIVANLHPDASANQFEQAMANLGRILGFTASRHDDAGVGPDLLWLLPNKQGLIIEAKTRKKEDNPYNKGEHGQLLVAEQWFTQNYPGHVAIRVGIVPNAYATRAAAAELSCALTLDKLALMVADARSLISDLCESQLPASSLEGYCAQLLEKSTLAADRLVVSYLQAFKTTES</sequence>
<dbReference type="SMART" id="SM00487">
    <property type="entry name" value="DEXDc"/>
    <property type="match status" value="1"/>
</dbReference>
<dbReference type="PROSITE" id="PS51192">
    <property type="entry name" value="HELICASE_ATP_BIND_1"/>
    <property type="match status" value="1"/>
</dbReference>
<dbReference type="Pfam" id="PF00270">
    <property type="entry name" value="DEAD"/>
    <property type="match status" value="1"/>
</dbReference>
<evidence type="ECO:0000259" key="1">
    <source>
        <dbReference type="PROSITE" id="PS51192"/>
    </source>
</evidence>
<proteinExistence type="predicted"/>
<dbReference type="RefSeq" id="WP_161081774.1">
    <property type="nucleotide sequence ID" value="NZ_WWCX01000001.1"/>
</dbReference>
<evidence type="ECO:0000313" key="2">
    <source>
        <dbReference type="EMBL" id="MYM92509.1"/>
    </source>
</evidence>
<protein>
    <submittedName>
        <fullName evidence="2">DEAD/DEAH box helicase family protein</fullName>
    </submittedName>
</protein>
<keyword evidence="2" id="KW-0378">Hydrolase</keyword>